<proteinExistence type="predicted"/>
<reference evidence="2 3" key="1">
    <citation type="journal article" date="2010" name="Environ. Microbiol.">
        <title>Genomic analysis of oceanic cyanobacterial myoviruses compared with T4-like myoviruses from diverse hosts and environments.</title>
        <authorList>
            <person name="Sullivan M.B."/>
            <person name="Huang K.H."/>
            <person name="Ignacio-Espinoza J.C."/>
            <person name="Berlin A.M."/>
            <person name="Kelly L."/>
            <person name="Weigele P.R."/>
            <person name="DeFrancesco A.S."/>
            <person name="Kern S.E."/>
            <person name="Thompson L.R."/>
            <person name="Young S."/>
            <person name="Yandava C."/>
            <person name="Fu R."/>
            <person name="Krastins B."/>
            <person name="Chase M."/>
            <person name="Sarracino D."/>
            <person name="Osburne M.S."/>
            <person name="Henn M.R."/>
            <person name="Chisholm S.W."/>
        </authorList>
    </citation>
    <scope>NUCLEOTIDE SEQUENCE [LARGE SCALE GENOMIC DNA]</scope>
    <source>
        <strain evidence="2">M4-247</strain>
    </source>
</reference>
<evidence type="ECO:0000256" key="1">
    <source>
        <dbReference type="SAM" id="Phobius"/>
    </source>
</evidence>
<keyword evidence="3" id="KW-1185">Reference proteome</keyword>
<keyword evidence="1" id="KW-0812">Transmembrane</keyword>
<evidence type="ECO:0000313" key="3">
    <source>
        <dbReference type="Proteomes" id="UP000006530"/>
    </source>
</evidence>
<accession>E3SN47</accession>
<dbReference type="GeneID" id="10327129"/>
<dbReference type="RefSeq" id="YP_004322641.1">
    <property type="nucleotide sequence ID" value="NC_015280.1"/>
</dbReference>
<evidence type="ECO:0008006" key="4">
    <source>
        <dbReference type="Google" id="ProtNLM"/>
    </source>
</evidence>
<keyword evidence="1" id="KW-1133">Transmembrane helix</keyword>
<dbReference type="OrthoDB" id="23564at10239"/>
<keyword evidence="1" id="KW-0472">Membrane</keyword>
<name>E3SN47_9CAUD</name>
<organism evidence="2 3">
    <name type="scientific">Prochlorococcus phage P-HM1</name>
    <dbReference type="NCBI Taxonomy" id="445700"/>
    <lineage>
        <taxon>Viruses</taxon>
        <taxon>Duplodnaviria</taxon>
        <taxon>Heunggongvirae</taxon>
        <taxon>Uroviricota</taxon>
        <taxon>Caudoviricetes</taxon>
        <taxon>Eurybiavirus</taxon>
        <taxon>Eurybiavirus PHM2</taxon>
    </lineage>
</organism>
<dbReference type="KEGG" id="vg:10327129"/>
<dbReference type="EMBL" id="GU071101">
    <property type="protein sequence ID" value="ADO98840.1"/>
    <property type="molecule type" value="Genomic_DNA"/>
</dbReference>
<evidence type="ECO:0000313" key="2">
    <source>
        <dbReference type="EMBL" id="ADO98840.1"/>
    </source>
</evidence>
<dbReference type="Proteomes" id="UP000006530">
    <property type="component" value="Segment"/>
</dbReference>
<gene>
    <name evidence="2" type="ORF">PHM1_216</name>
</gene>
<sequence>MNDATVLLYLLCFAIVVGMTFAFMYAMMKTTLREVNQPTTRPVHPEMKEVRTGDQLLVFRQPPEEDEDDDGDAIIIRK</sequence>
<feature type="transmembrane region" description="Helical" evidence="1">
    <location>
        <begin position="6"/>
        <end position="27"/>
    </location>
</feature>
<protein>
    <recommendedName>
        <fullName evidence="4">DUF2973 domain-containing protein</fullName>
    </recommendedName>
</protein>